<comment type="similarity">
    <text evidence="2 7">Belongs to the Mediator complex subunit 14 family.</text>
</comment>
<dbReference type="Pfam" id="PF08638">
    <property type="entry name" value="Med14"/>
    <property type="match status" value="1"/>
</dbReference>
<name>A0A8S9RVW3_BRACR</name>
<evidence type="ECO:0000259" key="8">
    <source>
        <dbReference type="Pfam" id="PF08638"/>
    </source>
</evidence>
<dbReference type="EMBL" id="QGKX02000088">
    <property type="protein sequence ID" value="KAF3584910.1"/>
    <property type="molecule type" value="Genomic_DNA"/>
</dbReference>
<evidence type="ECO:0000256" key="7">
    <source>
        <dbReference type="RuleBase" id="RU365082"/>
    </source>
</evidence>
<evidence type="ECO:0000256" key="1">
    <source>
        <dbReference type="ARBA" id="ARBA00004123"/>
    </source>
</evidence>
<evidence type="ECO:0000313" key="10">
    <source>
        <dbReference type="Proteomes" id="UP000712600"/>
    </source>
</evidence>
<evidence type="ECO:0000256" key="5">
    <source>
        <dbReference type="ARBA" id="ARBA00023163"/>
    </source>
</evidence>
<dbReference type="GO" id="GO:0016592">
    <property type="term" value="C:mediator complex"/>
    <property type="evidence" value="ECO:0007669"/>
    <property type="project" value="UniProtKB-UniRule"/>
</dbReference>
<accession>A0A8S9RVW3</accession>
<keyword evidence="5 7" id="KW-0804">Transcription</keyword>
<comment type="subunit">
    <text evidence="7">Component of the Mediator complex.</text>
</comment>
<dbReference type="Proteomes" id="UP000712600">
    <property type="component" value="Unassembled WGS sequence"/>
</dbReference>
<protein>
    <recommendedName>
        <fullName evidence="7">Mediator of RNA polymerase II transcription subunit 14</fullName>
    </recommendedName>
    <alternativeName>
        <fullName evidence="7">Mediator complex subunit 14</fullName>
    </alternativeName>
</protein>
<comment type="caution">
    <text evidence="9">The sequence shown here is derived from an EMBL/GenBank/DDBJ whole genome shotgun (WGS) entry which is preliminary data.</text>
</comment>
<keyword evidence="6 7" id="KW-0539">Nucleus</keyword>
<gene>
    <name evidence="9" type="ORF">F2Q69_00032406</name>
</gene>
<feature type="domain" description="Mediator complex subunit MED14 N-terminal" evidence="8">
    <location>
        <begin position="16"/>
        <end position="103"/>
    </location>
</feature>
<keyword evidence="4 7" id="KW-0010">Activator</keyword>
<organism evidence="9 10">
    <name type="scientific">Brassica cretica</name>
    <name type="common">Mustard</name>
    <dbReference type="NCBI Taxonomy" id="69181"/>
    <lineage>
        <taxon>Eukaryota</taxon>
        <taxon>Viridiplantae</taxon>
        <taxon>Streptophyta</taxon>
        <taxon>Embryophyta</taxon>
        <taxon>Tracheophyta</taxon>
        <taxon>Spermatophyta</taxon>
        <taxon>Magnoliopsida</taxon>
        <taxon>eudicotyledons</taxon>
        <taxon>Gunneridae</taxon>
        <taxon>Pentapetalae</taxon>
        <taxon>rosids</taxon>
        <taxon>malvids</taxon>
        <taxon>Brassicales</taxon>
        <taxon>Brassicaceae</taxon>
        <taxon>Brassiceae</taxon>
        <taxon>Brassica</taxon>
    </lineage>
</organism>
<dbReference type="GO" id="GO:0070847">
    <property type="term" value="C:core mediator complex"/>
    <property type="evidence" value="ECO:0007669"/>
    <property type="project" value="TreeGrafter"/>
</dbReference>
<sequence>MFDVSLSNNTTGSPVPLINRLQDVGSTLSSHDICFTQAADSLFFMHEGLQQARAPVYDVPSAIEVLLTGSYQRLPKCVDDVGMQCSLDEQQQKPALRKLEVYLNGFSM</sequence>
<evidence type="ECO:0000256" key="6">
    <source>
        <dbReference type="ARBA" id="ARBA00023242"/>
    </source>
</evidence>
<evidence type="ECO:0000313" key="9">
    <source>
        <dbReference type="EMBL" id="KAF3584910.1"/>
    </source>
</evidence>
<evidence type="ECO:0000256" key="3">
    <source>
        <dbReference type="ARBA" id="ARBA00023015"/>
    </source>
</evidence>
<dbReference type="PANTHER" id="PTHR12809:SF2">
    <property type="entry name" value="MEDIATOR OF RNA POLYMERASE II TRANSCRIPTION SUBUNIT 14"/>
    <property type="match status" value="1"/>
</dbReference>
<evidence type="ECO:0000256" key="2">
    <source>
        <dbReference type="ARBA" id="ARBA00007813"/>
    </source>
</evidence>
<comment type="function">
    <text evidence="7">Component of the Mediator complex, a coactivator involved in the regulated transcription of nearly all RNA polymerase II-dependent genes. Mediator functions as a bridge to convey information from gene-specific regulatory proteins to the basal RNA polymerase II transcription machinery. Mediator is recruited to promoters by direct interactions with regulatory proteins and serves as a scaffold for the assembly of a functional preinitiation complex with RNA polymerase II and the general transcription factors.</text>
</comment>
<dbReference type="AlphaFoldDB" id="A0A8S9RVW3"/>
<reference evidence="9" key="1">
    <citation type="submission" date="2019-12" db="EMBL/GenBank/DDBJ databases">
        <title>Genome sequencing and annotation of Brassica cretica.</title>
        <authorList>
            <person name="Studholme D.J."/>
            <person name="Sarris P."/>
        </authorList>
    </citation>
    <scope>NUCLEOTIDE SEQUENCE</scope>
    <source>
        <strain evidence="9">PFS-109/04</strain>
        <tissue evidence="9">Leaf</tissue>
    </source>
</reference>
<dbReference type="InterPro" id="IPR055122">
    <property type="entry name" value="Med14_N"/>
</dbReference>
<dbReference type="GO" id="GO:0006357">
    <property type="term" value="P:regulation of transcription by RNA polymerase II"/>
    <property type="evidence" value="ECO:0007669"/>
    <property type="project" value="InterPro"/>
</dbReference>
<dbReference type="PANTHER" id="PTHR12809">
    <property type="entry name" value="MEDIATOR COMPLEX SUBUNIT"/>
    <property type="match status" value="1"/>
</dbReference>
<keyword evidence="3 7" id="KW-0805">Transcription regulation</keyword>
<comment type="subcellular location">
    <subcellularLocation>
        <location evidence="1 7">Nucleus</location>
    </subcellularLocation>
</comment>
<proteinExistence type="inferred from homology"/>
<dbReference type="InterPro" id="IPR013947">
    <property type="entry name" value="Mediator_Med14"/>
</dbReference>
<dbReference type="GO" id="GO:0003712">
    <property type="term" value="F:transcription coregulator activity"/>
    <property type="evidence" value="ECO:0007669"/>
    <property type="project" value="UniProtKB-UniRule"/>
</dbReference>
<evidence type="ECO:0000256" key="4">
    <source>
        <dbReference type="ARBA" id="ARBA00023159"/>
    </source>
</evidence>